<name>A0ABP6NH00_9ACTN</name>
<keyword evidence="4" id="KW-1185">Reference proteome</keyword>
<organism evidence="3 4">
    <name type="scientific">Streptomyces rectiviolaceus</name>
    <dbReference type="NCBI Taxonomy" id="332591"/>
    <lineage>
        <taxon>Bacteria</taxon>
        <taxon>Bacillati</taxon>
        <taxon>Actinomycetota</taxon>
        <taxon>Actinomycetes</taxon>
        <taxon>Kitasatosporales</taxon>
        <taxon>Streptomycetaceae</taxon>
        <taxon>Streptomyces</taxon>
    </lineage>
</organism>
<sequence>MFGKLPVEETSFIGRRHELSVLRKARTRSRLVTLMGTGGVGKTRIAVRAAAEAANEFEDGVWFIELSGVRHSELLVHAVAAAIGVTDHTTRSQEEALTDHLEDKRLLLVLDTCEHLVEACADLAVMLLRAAPRLHVLATSRQPFPLQDAQQFLVEPMPVLDEAVALFAQRARAARPGFALTESNRTAVERICARLDGIPLAIELAAGRLRTEPLDTVGSRLEDRFQFLVEDAGRVDPKAATPGGTSRHSTLRTAIGWSHELCQPHERLLWARLSVFAGDFSLDAAQQVCGHAPLGKAEIADLLAGLVTKSLLVRDKWPDGERFRQLDTVRAYGGEWLRRLGEEQPQQSHHLAWCQAFAEQGERAWFGPGQAAVFHSARREHTQIFRALDYALSTPGQEEAGLRLAGTLWFYWVGCGLLGDGRYWLDRALAATSRLIPDRLKALWVTGYVAILQGDSTVAVTMLEDCRAQALRIDDDAAYAYATHRLGCAALIRDEHVVAQKYFETALARYASLGELNSNVLMARIELAMAFAFQGDLERALEVCEQARHICDVHGERWGKAYVLYVLSFAAWSRGQRDEAEELARESLSINYEFHDLVGVVLPIEFIALLRATSGHSHQAAMLQGAAHQIWRRVGLPLFGSAHFNAPHDAALILGRKELGQKDYDRAFARGTKLSLDQTVALALDLAPKRL</sequence>
<dbReference type="PRINTS" id="PR00364">
    <property type="entry name" value="DISEASERSIST"/>
</dbReference>
<dbReference type="Gene3D" id="3.40.50.300">
    <property type="entry name" value="P-loop containing nucleotide triphosphate hydrolases"/>
    <property type="match status" value="1"/>
</dbReference>
<dbReference type="InterPro" id="IPR027417">
    <property type="entry name" value="P-loop_NTPase"/>
</dbReference>
<evidence type="ECO:0000259" key="2">
    <source>
        <dbReference type="Pfam" id="PF25872"/>
    </source>
</evidence>
<feature type="domain" description="Winged helix-turn-helix" evidence="2">
    <location>
        <begin position="265"/>
        <end position="336"/>
    </location>
</feature>
<reference evidence="4" key="1">
    <citation type="journal article" date="2019" name="Int. J. Syst. Evol. Microbiol.">
        <title>The Global Catalogue of Microorganisms (GCM) 10K type strain sequencing project: providing services to taxonomists for standard genome sequencing and annotation.</title>
        <authorList>
            <consortium name="The Broad Institute Genomics Platform"/>
            <consortium name="The Broad Institute Genome Sequencing Center for Infectious Disease"/>
            <person name="Wu L."/>
            <person name="Ma J."/>
        </authorList>
    </citation>
    <scope>NUCLEOTIDE SEQUENCE [LARGE SCALE GENOMIC DNA]</scope>
    <source>
        <strain evidence="4">JCM 9092</strain>
    </source>
</reference>
<feature type="domain" description="NB-ARC" evidence="1">
    <location>
        <begin position="29"/>
        <end position="141"/>
    </location>
</feature>
<dbReference type="InterPro" id="IPR058852">
    <property type="entry name" value="HTH_77"/>
</dbReference>
<dbReference type="Pfam" id="PF13424">
    <property type="entry name" value="TPR_12"/>
    <property type="match status" value="1"/>
</dbReference>
<evidence type="ECO:0008006" key="5">
    <source>
        <dbReference type="Google" id="ProtNLM"/>
    </source>
</evidence>
<accession>A0ABP6NH00</accession>
<evidence type="ECO:0000313" key="4">
    <source>
        <dbReference type="Proteomes" id="UP001501637"/>
    </source>
</evidence>
<protein>
    <recommendedName>
        <fullName evidence="5">NB-ARC domain-containing protein</fullName>
    </recommendedName>
</protein>
<dbReference type="PANTHER" id="PTHR47691:SF3">
    <property type="entry name" value="HTH-TYPE TRANSCRIPTIONAL REGULATOR RV0890C-RELATED"/>
    <property type="match status" value="1"/>
</dbReference>
<proteinExistence type="predicted"/>
<dbReference type="PANTHER" id="PTHR47691">
    <property type="entry name" value="REGULATOR-RELATED"/>
    <property type="match status" value="1"/>
</dbReference>
<dbReference type="SUPFAM" id="SSF48452">
    <property type="entry name" value="TPR-like"/>
    <property type="match status" value="1"/>
</dbReference>
<dbReference type="SUPFAM" id="SSF52540">
    <property type="entry name" value="P-loop containing nucleoside triphosphate hydrolases"/>
    <property type="match status" value="1"/>
</dbReference>
<dbReference type="Gene3D" id="1.25.40.10">
    <property type="entry name" value="Tetratricopeptide repeat domain"/>
    <property type="match status" value="1"/>
</dbReference>
<comment type="caution">
    <text evidence="3">The sequence shown here is derived from an EMBL/GenBank/DDBJ whole genome shotgun (WGS) entry which is preliminary data.</text>
</comment>
<dbReference type="RefSeq" id="WP_344528819.1">
    <property type="nucleotide sequence ID" value="NZ_BAAAUG010000177.1"/>
</dbReference>
<evidence type="ECO:0000259" key="1">
    <source>
        <dbReference type="Pfam" id="PF00931"/>
    </source>
</evidence>
<dbReference type="InterPro" id="IPR011990">
    <property type="entry name" value="TPR-like_helical_dom_sf"/>
</dbReference>
<dbReference type="Proteomes" id="UP001501637">
    <property type="component" value="Unassembled WGS sequence"/>
</dbReference>
<dbReference type="Pfam" id="PF00931">
    <property type="entry name" value="NB-ARC"/>
    <property type="match status" value="1"/>
</dbReference>
<dbReference type="InterPro" id="IPR002182">
    <property type="entry name" value="NB-ARC"/>
</dbReference>
<gene>
    <name evidence="3" type="ORF">GCM10010449_73690</name>
</gene>
<dbReference type="EMBL" id="BAAAUG010000177">
    <property type="protein sequence ID" value="GAA3143403.1"/>
    <property type="molecule type" value="Genomic_DNA"/>
</dbReference>
<evidence type="ECO:0000313" key="3">
    <source>
        <dbReference type="EMBL" id="GAA3143403.1"/>
    </source>
</evidence>
<dbReference type="Pfam" id="PF25872">
    <property type="entry name" value="HTH_77"/>
    <property type="match status" value="1"/>
</dbReference>